<organism evidence="2 3">
    <name type="scientific">Hondaea fermentalgiana</name>
    <dbReference type="NCBI Taxonomy" id="2315210"/>
    <lineage>
        <taxon>Eukaryota</taxon>
        <taxon>Sar</taxon>
        <taxon>Stramenopiles</taxon>
        <taxon>Bigyra</taxon>
        <taxon>Labyrinthulomycetes</taxon>
        <taxon>Thraustochytrida</taxon>
        <taxon>Thraustochytriidae</taxon>
        <taxon>Hondaea</taxon>
    </lineage>
</organism>
<gene>
    <name evidence="2" type="ORF">FCC1311_049322</name>
</gene>
<evidence type="ECO:0000313" key="2">
    <source>
        <dbReference type="EMBL" id="GBG28711.1"/>
    </source>
</evidence>
<keyword evidence="3" id="KW-1185">Reference proteome</keyword>
<protein>
    <submittedName>
        <fullName evidence="2">Uncharacterized protein</fullName>
    </submittedName>
</protein>
<feature type="region of interest" description="Disordered" evidence="1">
    <location>
        <begin position="1"/>
        <end position="20"/>
    </location>
</feature>
<comment type="caution">
    <text evidence="2">The sequence shown here is derived from an EMBL/GenBank/DDBJ whole genome shotgun (WGS) entry which is preliminary data.</text>
</comment>
<proteinExistence type="predicted"/>
<dbReference type="InParanoid" id="A0A2R5GKA2"/>
<dbReference type="Proteomes" id="UP000241890">
    <property type="component" value="Unassembled WGS sequence"/>
</dbReference>
<feature type="compositionally biased region" description="Low complexity" evidence="1">
    <location>
        <begin position="37"/>
        <end position="61"/>
    </location>
</feature>
<sequence>MAKKSSGAPGEAKGEEERLSLASQLKSLSAVMSAERASQQDGQQGQQQQQKLAQGSGASSGTKNDGSLAALLHQARVAIERLLEEDQLTYAYGVQQALRDLETKLRALETSGAQRITERDLSFLREGGRKLAGEASARSGIPRAVHTRLFALHRLLLGAHEAGLERVVVPRMAFELRNIVMQSPSLARKLGADAERMLELPPPKMIHEIAGLSLHLADADSDDPQVLAARSYVGGFAGIADELLAAKSLLRVCLSMAEMDHLIEGRKLSKKVFTAHQAATQLWPESLIHHAKGKGNGKEGSIHSRRNSSDAVSRAPVHEIVDLHLAIRQEQLRRARASGASIHEVAAWGHLVNACDELASLAFRAPGELQFGSPARSFVVLLRDLVEELSARASGWGRADSHAGDAFRASSLMMESTLTSQTTKLAPHSSNIRLLTQAAKDVRTARAVQLHVARLVENIMPGALTAVSVGSSVVDGITVTTASEVSEIDVAVCFTLGAEDAPSQQVTFARVDVSPHTQSAVFKALEHLELTDCMVDLDAVSETSTEDDQEMVLQKRVVDSIGALRCYAITSIPERLSRAVNDSSFKTADAQAFLAKELTAETGKTASLLVDPLTLRARPTDQLMRFFEPASSPMQTAVCALTPDVLVVLAETTRSAEVAAQKLS</sequence>
<dbReference type="AlphaFoldDB" id="A0A2R5GKA2"/>
<evidence type="ECO:0000256" key="1">
    <source>
        <dbReference type="SAM" id="MobiDB-lite"/>
    </source>
</evidence>
<dbReference type="EMBL" id="BEYU01000047">
    <property type="protein sequence ID" value="GBG28711.1"/>
    <property type="molecule type" value="Genomic_DNA"/>
</dbReference>
<name>A0A2R5GKA2_9STRA</name>
<accession>A0A2R5GKA2</accession>
<feature type="region of interest" description="Disordered" evidence="1">
    <location>
        <begin position="292"/>
        <end position="313"/>
    </location>
</feature>
<evidence type="ECO:0000313" key="3">
    <source>
        <dbReference type="Proteomes" id="UP000241890"/>
    </source>
</evidence>
<reference evidence="2 3" key="1">
    <citation type="submission" date="2017-12" db="EMBL/GenBank/DDBJ databases">
        <title>Sequencing, de novo assembly and annotation of complete genome of a new Thraustochytrid species, strain FCC1311.</title>
        <authorList>
            <person name="Sedici K."/>
            <person name="Godart F."/>
            <person name="Aiese Cigliano R."/>
            <person name="Sanseverino W."/>
            <person name="Barakat M."/>
            <person name="Ortet P."/>
            <person name="Marechal E."/>
            <person name="Cagnac O."/>
            <person name="Amato A."/>
        </authorList>
    </citation>
    <scope>NUCLEOTIDE SEQUENCE [LARGE SCALE GENOMIC DNA]</scope>
</reference>
<feature type="region of interest" description="Disordered" evidence="1">
    <location>
        <begin position="30"/>
        <end position="65"/>
    </location>
</feature>